<protein>
    <submittedName>
        <fullName evidence="1">Uncharacterized protein</fullName>
    </submittedName>
</protein>
<reference evidence="1 2" key="1">
    <citation type="submission" date="2020-10" db="EMBL/GenBank/DDBJ databases">
        <title>Complete genome sequence of Cupriavidus basilensis CCUG 49340T.</title>
        <authorList>
            <person name="Salva-Serra F."/>
            <person name="Donoso R.A."/>
            <person name="Cho K.H."/>
            <person name="Yoo J.A."/>
            <person name="Lee K."/>
            <person name="Yoon S.-H."/>
            <person name="Perez-Pantoja D."/>
            <person name="Moore E.R.B."/>
        </authorList>
    </citation>
    <scope>NUCLEOTIDE SEQUENCE [LARGE SCALE GENOMIC DNA]</scope>
    <source>
        <strain evidence="2">CCUG 49340</strain>
    </source>
</reference>
<organism evidence="1 2">
    <name type="scientific">Cupriavidus basilensis</name>
    <dbReference type="NCBI Taxonomy" id="68895"/>
    <lineage>
        <taxon>Bacteria</taxon>
        <taxon>Pseudomonadati</taxon>
        <taxon>Pseudomonadota</taxon>
        <taxon>Betaproteobacteria</taxon>
        <taxon>Burkholderiales</taxon>
        <taxon>Burkholderiaceae</taxon>
        <taxon>Cupriavidus</taxon>
    </lineage>
</organism>
<accession>A0A643G0R6</accession>
<sequence length="164" mass="16968">MKKQLLRLGAILLAVGGPAISHAANLPPLAALLDCKGEASGVAAYVDALEDGGLPGWSKNDELSGFASAVYRTPKPVSVAGLPTSDVRFGDYQLGNYTAYGITSATDVNAVASQLGLRGVAGRGLARESARGAWIVAREYKGRVELGCEYPNPRLGGQKGTPAR</sequence>
<evidence type="ECO:0000313" key="1">
    <source>
        <dbReference type="EMBL" id="QOT76615.1"/>
    </source>
</evidence>
<dbReference type="Proteomes" id="UP000397656">
    <property type="component" value="Chromosome 1"/>
</dbReference>
<name>A0A643G0R6_9BURK</name>
<proteinExistence type="predicted"/>
<evidence type="ECO:0000313" key="2">
    <source>
        <dbReference type="Proteomes" id="UP000397656"/>
    </source>
</evidence>
<dbReference type="EMBL" id="CP062803">
    <property type="protein sequence ID" value="QOT76615.1"/>
    <property type="molecule type" value="Genomic_DNA"/>
</dbReference>
<dbReference type="RefSeq" id="WP_150985405.1">
    <property type="nucleotide sequence ID" value="NZ_CP062803.1"/>
</dbReference>
<dbReference type="AlphaFoldDB" id="A0A643G0R6"/>
<dbReference type="GeneID" id="98399341"/>
<gene>
    <name evidence="1" type="ORF">F7R26_000425</name>
</gene>